<gene>
    <name evidence="4" type="ORF">DI609_09465</name>
</gene>
<feature type="compositionally biased region" description="Pro residues" evidence="1">
    <location>
        <begin position="9"/>
        <end position="21"/>
    </location>
</feature>
<protein>
    <recommendedName>
        <fullName evidence="3">Phosphatidic acid phosphatase type 2/haloperoxidase domain-containing protein</fullName>
    </recommendedName>
</protein>
<feature type="transmembrane region" description="Helical" evidence="2">
    <location>
        <begin position="73"/>
        <end position="98"/>
    </location>
</feature>
<evidence type="ECO:0000259" key="3">
    <source>
        <dbReference type="Pfam" id="PF01569"/>
    </source>
</evidence>
<accession>A0A2W5AZX4</accession>
<feature type="transmembrane region" description="Helical" evidence="2">
    <location>
        <begin position="146"/>
        <end position="168"/>
    </location>
</feature>
<feature type="transmembrane region" description="Helical" evidence="2">
    <location>
        <begin position="180"/>
        <end position="205"/>
    </location>
</feature>
<dbReference type="Proteomes" id="UP000249451">
    <property type="component" value="Unassembled WGS sequence"/>
</dbReference>
<feature type="region of interest" description="Disordered" evidence="1">
    <location>
        <begin position="1"/>
        <end position="21"/>
    </location>
</feature>
<dbReference type="EMBL" id="QFNY01000241">
    <property type="protein sequence ID" value="PZO98936.1"/>
    <property type="molecule type" value="Genomic_DNA"/>
</dbReference>
<evidence type="ECO:0000256" key="2">
    <source>
        <dbReference type="SAM" id="Phobius"/>
    </source>
</evidence>
<evidence type="ECO:0000256" key="1">
    <source>
        <dbReference type="SAM" id="MobiDB-lite"/>
    </source>
</evidence>
<evidence type="ECO:0000313" key="5">
    <source>
        <dbReference type="Proteomes" id="UP000249451"/>
    </source>
</evidence>
<feature type="non-terminal residue" evidence="4">
    <location>
        <position position="206"/>
    </location>
</feature>
<sequence length="206" mass="21950">MNASTPTPHSDPQPPPRQLCPPPRLGPVSALAAAGMVLVAVMGWFLRASTFDLAATQAANRTFTGTTRQFFDVIYAALLGRNLPLVLLAGLVVIGLISRRILRPLIIALTIASTWALVFVPKALVGRPRPDWDFLAHPPHSLPSDMSFPSGHTTFIAVTVAVSLIATYRGLDPSRSRSPVSWRGLSIIAAVGCVAIALIVTTVMAR</sequence>
<keyword evidence="2" id="KW-0472">Membrane</keyword>
<evidence type="ECO:0000313" key="4">
    <source>
        <dbReference type="EMBL" id="PZO98936.1"/>
    </source>
</evidence>
<comment type="caution">
    <text evidence="4">The sequence shown here is derived from an EMBL/GenBank/DDBJ whole genome shotgun (WGS) entry which is preliminary data.</text>
</comment>
<dbReference type="SUPFAM" id="SSF48317">
    <property type="entry name" value="Acid phosphatase/Vanadium-dependent haloperoxidase"/>
    <property type="match status" value="1"/>
</dbReference>
<dbReference type="AlphaFoldDB" id="A0A2W5AZX4"/>
<proteinExistence type="predicted"/>
<feature type="transmembrane region" description="Helical" evidence="2">
    <location>
        <begin position="105"/>
        <end position="126"/>
    </location>
</feature>
<feature type="transmembrane region" description="Helical" evidence="2">
    <location>
        <begin position="25"/>
        <end position="46"/>
    </location>
</feature>
<name>A0A2W5AZX4_9CORY</name>
<dbReference type="InterPro" id="IPR036938">
    <property type="entry name" value="PAP2/HPO_sf"/>
</dbReference>
<keyword evidence="2" id="KW-1133">Transmembrane helix</keyword>
<dbReference type="Pfam" id="PF01569">
    <property type="entry name" value="PAP2"/>
    <property type="match status" value="1"/>
</dbReference>
<keyword evidence="2" id="KW-0812">Transmembrane</keyword>
<reference evidence="4 5" key="1">
    <citation type="submission" date="2017-11" db="EMBL/GenBank/DDBJ databases">
        <title>Infants hospitalized years apart are colonized by the same room-sourced microbial strains.</title>
        <authorList>
            <person name="Brooks B."/>
            <person name="Olm M.R."/>
            <person name="Firek B.A."/>
            <person name="Baker R."/>
            <person name="Thomas B.C."/>
            <person name="Morowitz M.J."/>
            <person name="Banfield J.F."/>
        </authorList>
    </citation>
    <scope>NUCLEOTIDE SEQUENCE [LARGE SCALE GENOMIC DNA]</scope>
    <source>
        <strain evidence="4">S2_012_000_R3_87</strain>
    </source>
</reference>
<feature type="domain" description="Phosphatidic acid phosphatase type 2/haloperoxidase" evidence="3">
    <location>
        <begin position="105"/>
        <end position="200"/>
    </location>
</feature>
<organism evidence="4 5">
    <name type="scientific">Corynebacterium urealyticum</name>
    <dbReference type="NCBI Taxonomy" id="43771"/>
    <lineage>
        <taxon>Bacteria</taxon>
        <taxon>Bacillati</taxon>
        <taxon>Actinomycetota</taxon>
        <taxon>Actinomycetes</taxon>
        <taxon>Mycobacteriales</taxon>
        <taxon>Corynebacteriaceae</taxon>
        <taxon>Corynebacterium</taxon>
    </lineage>
</organism>
<dbReference type="InterPro" id="IPR000326">
    <property type="entry name" value="PAP2/HPO"/>
</dbReference>